<dbReference type="Gene3D" id="1.20.58.480">
    <property type="match status" value="1"/>
</dbReference>
<dbReference type="Proteomes" id="UP000095751">
    <property type="component" value="Unassembled WGS sequence"/>
</dbReference>
<dbReference type="GO" id="GO:0035556">
    <property type="term" value="P:intracellular signal transduction"/>
    <property type="evidence" value="ECO:0007669"/>
    <property type="project" value="InterPro"/>
</dbReference>
<gene>
    <name evidence="6" type="ORF">FRACYDRAFT_247128</name>
</gene>
<feature type="compositionally biased region" description="Basic and acidic residues" evidence="4">
    <location>
        <begin position="747"/>
        <end position="756"/>
    </location>
</feature>
<name>A0A1E7EXL0_9STRA</name>
<dbReference type="EMBL" id="KV784371">
    <property type="protein sequence ID" value="OEU10586.1"/>
    <property type="molecule type" value="Genomic_DNA"/>
</dbReference>
<dbReference type="InterPro" id="IPR000591">
    <property type="entry name" value="DEP_dom"/>
</dbReference>
<feature type="domain" description="DEP" evidence="5">
    <location>
        <begin position="345"/>
        <end position="420"/>
    </location>
</feature>
<accession>A0A1E7EXL0</accession>
<feature type="region of interest" description="Disordered" evidence="4">
    <location>
        <begin position="740"/>
        <end position="824"/>
    </location>
</feature>
<evidence type="ECO:0000259" key="5">
    <source>
        <dbReference type="SMART" id="SM00049"/>
    </source>
</evidence>
<dbReference type="PANTHER" id="PTHR28657">
    <property type="entry name" value="INDOLEAMINE 2,3-DIOXYGENASE"/>
    <property type="match status" value="1"/>
</dbReference>
<protein>
    <recommendedName>
        <fullName evidence="5">DEP domain-containing protein</fullName>
    </recommendedName>
</protein>
<dbReference type="InterPro" id="IPR036388">
    <property type="entry name" value="WH-like_DNA-bd_sf"/>
</dbReference>
<dbReference type="GO" id="GO:0034354">
    <property type="term" value="P:'de novo' NAD+ biosynthetic process from L-tryptophan"/>
    <property type="evidence" value="ECO:0007669"/>
    <property type="project" value="TreeGrafter"/>
</dbReference>
<dbReference type="SUPFAM" id="SSF46785">
    <property type="entry name" value="Winged helix' DNA-binding domain"/>
    <property type="match status" value="1"/>
</dbReference>
<dbReference type="CDD" id="cd04371">
    <property type="entry name" value="DEP"/>
    <property type="match status" value="1"/>
</dbReference>
<evidence type="ECO:0000313" key="6">
    <source>
        <dbReference type="EMBL" id="OEU10586.1"/>
    </source>
</evidence>
<dbReference type="GO" id="GO:0033754">
    <property type="term" value="F:indoleamine 2,3-dioxygenase activity"/>
    <property type="evidence" value="ECO:0007669"/>
    <property type="project" value="TreeGrafter"/>
</dbReference>
<feature type="compositionally biased region" description="Polar residues" evidence="4">
    <location>
        <begin position="288"/>
        <end position="311"/>
    </location>
</feature>
<dbReference type="OrthoDB" id="39497at2759"/>
<dbReference type="GO" id="GO:0005737">
    <property type="term" value="C:cytoplasm"/>
    <property type="evidence" value="ECO:0007669"/>
    <property type="project" value="TreeGrafter"/>
</dbReference>
<dbReference type="Gene3D" id="3.40.50.80">
    <property type="entry name" value="Nucleotide-binding domain of ferredoxin-NADP reductase (FNR) module"/>
    <property type="match status" value="1"/>
</dbReference>
<dbReference type="InParanoid" id="A0A1E7EXL0"/>
<sequence length="1420" mass="159335">MTAIASSKEYIVDKKTDHEDKDGANRNNESSRRRKRSNPLQKILNNLADIESSLQSVLQTHRHGTYGFCTREWGFTAPGGLGGPLKGKFYPWEIKLQNCKTFFWPIECYEAMEEGPDFGRPDYNLVKNLPPEGEQLYGNTPLHLYVKEEPVPSVNLLEEDYHDYRDAARIFLLLGTLSHLYGNSAPNGPKTAALPNWIEDPLIEVAKRLQIEPTLSGHFMVQENWMWKNNETTSTVPRRERGVLKNKSTALSKRRLSKNVIDESNENDGRKERSVSFIFGPETKNGDDNNNQRSSDNTTSKPNNSDSNSSMNVKAVARLSSSYTGSRIVAHRHTSMQETMSLVDAMKYVKVKDRRYGFRIYKRCFVGSQLIDVLMENNCAPSRKDCLGLALAINQRLNIFKHVKKHHLLKDKHLFYRFTEVFRSMVDEQKYSSSLGDAGGYNISKRRVSFVSLESSGSSTVHDSAEEFLDENLRYSDYGESYDAVLGVEEDIEFHLDNITMLYPAFGNNHERINQLVPACMGFALSSLPFDILDIISAMRNVVEAELNMPDDDGDSSTDNYEIQRLYDLLYKVAFSLSKCKEEFQQMSTDPAKRTFNSKYVSIKQTQPLSNGVLVRKTKGGEPKPMKGTTGTQFPYFHLLDWVLGRYQYKRKDQATDRGLVEAVGAVDETFPRPQREFIRCLSKLTESASLRGILDILGRPKDLLASYNHLIECYAGEGGMLQAHSRKLYSYIHNNVQSSTSGTNHLAEDEKSDSRQKHHVASGCPMSQPANESSKHVTSGCPMSQPANESSKHVTSGCPMSQPANESSKHVTSGCPMAQSANESSNAVDNHKFAAMMFKHMRMASNERWVLRLPPLMSEVVKIIYSTSESGGFTTVALDLSGSGLLYEYGDVVKVLLPNGDNPTSAWLHSLACMEQEFFKLEDMLKLHKNNGNGWGWDKLYEALGWFRFEKNGGEGVPLELIARYIEQGKIRDESSNKPRWVHSPLDLSSKRKGQIFADPPLIPKEKIVSLEPVSPRVYSVSGVELDRVFLLVSKPDDGARHHGYSAMSDPKITKVHCSFSPATFFLVPPKDVNLVCIASGTGISPFVGLVDSIGSRSGSYTIIHQCRSSDMFMCNSQTWLDFTAMNPGSIVVGYISGDRSRRNCPMRYSIRNGAFEETTVLRRRKISAYYFECESFQSRIFETYKSDGLNLAYCCGGVKSAIIPLQTFTESNGMNFEYTCESYGVPQTLTKDSNLLSQIGGTIIDLNHVSPIHPGGDQIMHQLNDIMVETAQTDDKMNSNTPDHTVAFYELHPHAYNLHRCLRTPLDADSKAFTEFLKRQAMSNSVLGNMATRYAQVALSAPESSKIVKIATELQSSAISSRLDSGDTEGAKQSASYLKQLLDHAPDDDDDVKRWGESLSRLPRRKSSMVCKNIDGYK</sequence>
<dbReference type="GO" id="GO:0019441">
    <property type="term" value="P:L-tryptophan catabolic process to kynurenine"/>
    <property type="evidence" value="ECO:0007669"/>
    <property type="project" value="InterPro"/>
</dbReference>
<feature type="region of interest" description="Disordered" evidence="4">
    <location>
        <begin position="1"/>
        <end position="38"/>
    </location>
</feature>
<evidence type="ECO:0000256" key="1">
    <source>
        <dbReference type="ARBA" id="ARBA00007119"/>
    </source>
</evidence>
<dbReference type="Pfam" id="PF00610">
    <property type="entry name" value="DEP"/>
    <property type="match status" value="1"/>
</dbReference>
<proteinExistence type="inferred from homology"/>
<reference evidence="6 7" key="1">
    <citation type="submission" date="2016-09" db="EMBL/GenBank/DDBJ databases">
        <title>Extensive genetic diversity and differential bi-allelic expression allows diatom success in the polar Southern Ocean.</title>
        <authorList>
            <consortium name="DOE Joint Genome Institute"/>
            <person name="Mock T."/>
            <person name="Otillar R.P."/>
            <person name="Strauss J."/>
            <person name="Dupont C."/>
            <person name="Frickenhaus S."/>
            <person name="Maumus F."/>
            <person name="Mcmullan M."/>
            <person name="Sanges R."/>
            <person name="Schmutz J."/>
            <person name="Toseland A."/>
            <person name="Valas R."/>
            <person name="Veluchamy A."/>
            <person name="Ward B.J."/>
            <person name="Allen A."/>
            <person name="Barry K."/>
            <person name="Falciatore A."/>
            <person name="Ferrante M."/>
            <person name="Fortunato A.E."/>
            <person name="Gloeckner G."/>
            <person name="Gruber A."/>
            <person name="Hipkin R."/>
            <person name="Janech M."/>
            <person name="Kroth P."/>
            <person name="Leese F."/>
            <person name="Lindquist E."/>
            <person name="Lyon B.R."/>
            <person name="Martin J."/>
            <person name="Mayer C."/>
            <person name="Parker M."/>
            <person name="Quesneville H."/>
            <person name="Raymond J."/>
            <person name="Uhlig C."/>
            <person name="Valentin K.U."/>
            <person name="Worden A.Z."/>
            <person name="Armbrust E.V."/>
            <person name="Bowler C."/>
            <person name="Green B."/>
            <person name="Moulton V."/>
            <person name="Van Oosterhout C."/>
            <person name="Grigoriev I."/>
        </authorList>
    </citation>
    <scope>NUCLEOTIDE SEQUENCE [LARGE SCALE GENOMIC DNA]</scope>
    <source>
        <strain evidence="6 7">CCMP1102</strain>
    </source>
</reference>
<dbReference type="PANTHER" id="PTHR28657:SF5">
    <property type="entry name" value="INDOLEAMINE 2,3-DIOXYGENASE"/>
    <property type="match status" value="1"/>
</dbReference>
<dbReference type="InterPro" id="IPR000898">
    <property type="entry name" value="Indolamine_dOase"/>
</dbReference>
<evidence type="ECO:0000313" key="7">
    <source>
        <dbReference type="Proteomes" id="UP000095751"/>
    </source>
</evidence>
<comment type="similarity">
    <text evidence="1">Belongs to the indoleamine 2,3-dioxygenase family.</text>
</comment>
<dbReference type="Gene3D" id="1.10.10.10">
    <property type="entry name" value="Winged helix-like DNA-binding domain superfamily/Winged helix DNA-binding domain"/>
    <property type="match status" value="1"/>
</dbReference>
<keyword evidence="3" id="KW-0408">Iron</keyword>
<evidence type="ECO:0000256" key="3">
    <source>
        <dbReference type="ARBA" id="ARBA00023004"/>
    </source>
</evidence>
<feature type="region of interest" description="Disordered" evidence="4">
    <location>
        <begin position="232"/>
        <end position="311"/>
    </location>
</feature>
<evidence type="ECO:0000256" key="2">
    <source>
        <dbReference type="ARBA" id="ARBA00022723"/>
    </source>
</evidence>
<dbReference type="KEGG" id="fcy:FRACYDRAFT_247128"/>
<dbReference type="InterPro" id="IPR039261">
    <property type="entry name" value="FNR_nucleotide-bd"/>
</dbReference>
<dbReference type="SUPFAM" id="SSF140959">
    <property type="entry name" value="Indolic compounds 2,3-dioxygenase-like"/>
    <property type="match status" value="2"/>
</dbReference>
<dbReference type="SMART" id="SM00049">
    <property type="entry name" value="DEP"/>
    <property type="match status" value="1"/>
</dbReference>
<feature type="compositionally biased region" description="Basic and acidic residues" evidence="4">
    <location>
        <begin position="10"/>
        <end position="24"/>
    </location>
</feature>
<organism evidence="6 7">
    <name type="scientific">Fragilariopsis cylindrus CCMP1102</name>
    <dbReference type="NCBI Taxonomy" id="635003"/>
    <lineage>
        <taxon>Eukaryota</taxon>
        <taxon>Sar</taxon>
        <taxon>Stramenopiles</taxon>
        <taxon>Ochrophyta</taxon>
        <taxon>Bacillariophyta</taxon>
        <taxon>Bacillariophyceae</taxon>
        <taxon>Bacillariophycidae</taxon>
        <taxon>Bacillariales</taxon>
        <taxon>Bacillariaceae</taxon>
        <taxon>Fragilariopsis</taxon>
    </lineage>
</organism>
<dbReference type="InterPro" id="IPR037217">
    <property type="entry name" value="Trp/Indoleamine_2_3_dOase-like"/>
</dbReference>
<keyword evidence="2" id="KW-0479">Metal-binding</keyword>
<dbReference type="GO" id="GO:0046872">
    <property type="term" value="F:metal ion binding"/>
    <property type="evidence" value="ECO:0007669"/>
    <property type="project" value="UniProtKB-KW"/>
</dbReference>
<dbReference type="GO" id="GO:0020037">
    <property type="term" value="F:heme binding"/>
    <property type="evidence" value="ECO:0007669"/>
    <property type="project" value="InterPro"/>
</dbReference>
<dbReference type="InterPro" id="IPR036390">
    <property type="entry name" value="WH_DNA-bd_sf"/>
</dbReference>
<dbReference type="SUPFAM" id="SSF52343">
    <property type="entry name" value="Ferredoxin reductase-like, C-terminal NADP-linked domain"/>
    <property type="match status" value="1"/>
</dbReference>
<evidence type="ECO:0000256" key="4">
    <source>
        <dbReference type="SAM" id="MobiDB-lite"/>
    </source>
</evidence>
<keyword evidence="7" id="KW-1185">Reference proteome</keyword>